<dbReference type="SUPFAM" id="SSF54593">
    <property type="entry name" value="Glyoxalase/Bleomycin resistance protein/Dihydroxybiphenyl dioxygenase"/>
    <property type="match status" value="1"/>
</dbReference>
<sequence>MSDNEVAKTQAVSYHELEKTWGEFSERVRELFDELNLGLLDWQCDHVALRVNTVANADQLKQDFLGKGGKVLSENRINGRPILIFALPSPLILNTLATPCVELPYPGDKIYSKPGWEHIELVFPSTAQDCDVLEKELVLSLPHLKTVLNGEKEEIKIKKTTPKGDRERLANPTIAFKKGNICIKIHPRSIQEIIASEQMNQPRVTDS</sequence>
<protein>
    <recommendedName>
        <fullName evidence="3">VOC family protein</fullName>
    </recommendedName>
</protein>
<organism evidence="1 2">
    <name type="scientific">Piscirickettsia litoralis</name>
    <dbReference type="NCBI Taxonomy" id="1891921"/>
    <lineage>
        <taxon>Bacteria</taxon>
        <taxon>Pseudomonadati</taxon>
        <taxon>Pseudomonadota</taxon>
        <taxon>Gammaproteobacteria</taxon>
        <taxon>Thiotrichales</taxon>
        <taxon>Piscirickettsiaceae</taxon>
        <taxon>Piscirickettsia</taxon>
    </lineage>
</organism>
<evidence type="ECO:0000313" key="2">
    <source>
        <dbReference type="Proteomes" id="UP000094329"/>
    </source>
</evidence>
<evidence type="ECO:0008006" key="3">
    <source>
        <dbReference type="Google" id="ProtNLM"/>
    </source>
</evidence>
<proteinExistence type="predicted"/>
<accession>A0ABX2ZZN2</accession>
<comment type="caution">
    <text evidence="1">The sequence shown here is derived from an EMBL/GenBank/DDBJ whole genome shotgun (WGS) entry which is preliminary data.</text>
</comment>
<dbReference type="RefSeq" id="WP_069311848.1">
    <property type="nucleotide sequence ID" value="NZ_MDTU01000001.1"/>
</dbReference>
<dbReference type="NCBIfam" id="NF008683">
    <property type="entry name" value="PRK11700.1-6"/>
    <property type="match status" value="1"/>
</dbReference>
<evidence type="ECO:0000313" key="1">
    <source>
        <dbReference type="EMBL" id="ODN42049.1"/>
    </source>
</evidence>
<dbReference type="InterPro" id="IPR010393">
    <property type="entry name" value="DUF991_YecM-like"/>
</dbReference>
<dbReference type="PANTHER" id="PTHR37519:SF1">
    <property type="entry name" value="DIHYDROXYBIPHENYL DIOXYGENASE DOMAIN-CONTAINING PROTEIN"/>
    <property type="match status" value="1"/>
</dbReference>
<reference evidence="1 2" key="1">
    <citation type="submission" date="2016-08" db="EMBL/GenBank/DDBJ databases">
        <title>Draft genome sequence of Candidatus Piscirickettsia litoralis, from seawater.</title>
        <authorList>
            <person name="Wan X."/>
            <person name="Lee A.J."/>
            <person name="Hou S."/>
            <person name="Donachie S.P."/>
        </authorList>
    </citation>
    <scope>NUCLEOTIDE SEQUENCE [LARGE SCALE GENOMIC DNA]</scope>
    <source>
        <strain evidence="1 2">Y2</strain>
    </source>
</reference>
<dbReference type="PANTHER" id="PTHR37519">
    <property type="match status" value="1"/>
</dbReference>
<dbReference type="Proteomes" id="UP000094329">
    <property type="component" value="Unassembled WGS sequence"/>
</dbReference>
<dbReference type="InterPro" id="IPR029068">
    <property type="entry name" value="Glyas_Bleomycin-R_OHBP_Dase"/>
</dbReference>
<name>A0ABX2ZZN2_9GAMM</name>
<gene>
    <name evidence="1" type="ORF">BGC07_02620</name>
</gene>
<dbReference type="EMBL" id="MDTU01000001">
    <property type="protein sequence ID" value="ODN42049.1"/>
    <property type="molecule type" value="Genomic_DNA"/>
</dbReference>
<dbReference type="Gene3D" id="3.10.180.10">
    <property type="entry name" value="2,3-Dihydroxybiphenyl 1,2-Dioxygenase, domain 1"/>
    <property type="match status" value="1"/>
</dbReference>
<dbReference type="Pfam" id="PF06185">
    <property type="entry name" value="YecM"/>
    <property type="match status" value="1"/>
</dbReference>
<keyword evidence="2" id="KW-1185">Reference proteome</keyword>